<accession>A0A139AG13</accession>
<protein>
    <recommendedName>
        <fullName evidence="4">AttH domain-containing protein</fullName>
    </recommendedName>
</protein>
<dbReference type="OMA" id="MINENET"/>
<dbReference type="Proteomes" id="UP000070544">
    <property type="component" value="Unassembled WGS sequence"/>
</dbReference>
<gene>
    <name evidence="2" type="ORF">M427DRAFT_32318</name>
</gene>
<feature type="chain" id="PRO_5007296164" description="AttH domain-containing protein" evidence="1">
    <location>
        <begin position="22"/>
        <end position="381"/>
    </location>
</feature>
<dbReference type="OrthoDB" id="5344254at2759"/>
<organism evidence="2 3">
    <name type="scientific">Gonapodya prolifera (strain JEL478)</name>
    <name type="common">Monoblepharis prolifera</name>
    <dbReference type="NCBI Taxonomy" id="1344416"/>
    <lineage>
        <taxon>Eukaryota</taxon>
        <taxon>Fungi</taxon>
        <taxon>Fungi incertae sedis</taxon>
        <taxon>Chytridiomycota</taxon>
        <taxon>Chytridiomycota incertae sedis</taxon>
        <taxon>Monoblepharidomycetes</taxon>
        <taxon>Monoblepharidales</taxon>
        <taxon>Gonapodyaceae</taxon>
        <taxon>Gonapodya</taxon>
    </lineage>
</organism>
<evidence type="ECO:0000313" key="3">
    <source>
        <dbReference type="Proteomes" id="UP000070544"/>
    </source>
</evidence>
<sequence length="381" mass="41687">MALLALWVVALLAIAVVNTSAQGVLDKDLDYLLLGLQKNKYQIWEDGRRTPIEYGPNSTYFEWWYFDGVADDGTTIVYAVYTAQPYGTNRPVVSIQITSPQGQTVGALKQFSFSDGSWGTSYANAKVGKNYFRSTGGLDTYQLFCDPASMDGYGVNLTLKANLQSWRPATGHMGIFVGGPYFAWFVAVPEGEVTGTFTLPGGIQKTFKGTGYHDHNWGNVNMAVLLEHWWWGRGKANGKVMISAYLTGSVLSGYLKGPLLFVADADTKNILVSEYGTDNVTVALAPKITHPDPSYPRTTIDGGVKFTSSKGYVVNMNSGSPLLLSVNLNSTIPAILSITGLDKLLNIHPWYTRFASQPTLKYPNGTTLSGIGTLEYYELVW</sequence>
<feature type="signal peptide" evidence="1">
    <location>
        <begin position="1"/>
        <end position="21"/>
    </location>
</feature>
<evidence type="ECO:0000313" key="2">
    <source>
        <dbReference type="EMBL" id="KXS15639.1"/>
    </source>
</evidence>
<dbReference type="SUPFAM" id="SSF159245">
    <property type="entry name" value="AttH-like"/>
    <property type="match status" value="1"/>
</dbReference>
<keyword evidence="1" id="KW-0732">Signal</keyword>
<dbReference type="EMBL" id="KQ965761">
    <property type="protein sequence ID" value="KXS15639.1"/>
    <property type="molecule type" value="Genomic_DNA"/>
</dbReference>
<proteinExistence type="predicted"/>
<evidence type="ECO:0008006" key="4">
    <source>
        <dbReference type="Google" id="ProtNLM"/>
    </source>
</evidence>
<reference evidence="2 3" key="1">
    <citation type="journal article" date="2015" name="Genome Biol. Evol.">
        <title>Phylogenomic analyses indicate that early fungi evolved digesting cell walls of algal ancestors of land plants.</title>
        <authorList>
            <person name="Chang Y."/>
            <person name="Wang S."/>
            <person name="Sekimoto S."/>
            <person name="Aerts A.L."/>
            <person name="Choi C."/>
            <person name="Clum A."/>
            <person name="LaButti K.M."/>
            <person name="Lindquist E.A."/>
            <person name="Yee Ngan C."/>
            <person name="Ohm R.A."/>
            <person name="Salamov A.A."/>
            <person name="Grigoriev I.V."/>
            <person name="Spatafora J.W."/>
            <person name="Berbee M.L."/>
        </authorList>
    </citation>
    <scope>NUCLEOTIDE SEQUENCE [LARGE SCALE GENOMIC DNA]</scope>
    <source>
        <strain evidence="2 3">JEL478</strain>
    </source>
</reference>
<keyword evidence="3" id="KW-1185">Reference proteome</keyword>
<dbReference type="InterPro" id="IPR023374">
    <property type="entry name" value="AttH-like_dom_sf"/>
</dbReference>
<dbReference type="STRING" id="1344416.A0A139AG13"/>
<evidence type="ECO:0000256" key="1">
    <source>
        <dbReference type="SAM" id="SignalP"/>
    </source>
</evidence>
<name>A0A139AG13_GONPJ</name>
<dbReference type="AlphaFoldDB" id="A0A139AG13"/>
<dbReference type="Gene3D" id="2.40.370.10">
    <property type="entry name" value="AttH-like domain"/>
    <property type="match status" value="1"/>
</dbReference>